<dbReference type="GO" id="GO:0009254">
    <property type="term" value="P:peptidoglycan turnover"/>
    <property type="evidence" value="ECO:0007669"/>
    <property type="project" value="TreeGrafter"/>
</dbReference>
<accession>A0A9X3LAN5</accession>
<sequence length="544" mass="60220">MTKKVVILLLILLAIAVVVMLKESKEDSDSQKEVPIEVSSDAESFVSLLFELAEKGQTINSPFIVGETTIQKVHELWGAPDRKSKNGSAIYEEFLSNDATVGHQSEVVFDIRSSSPEIQQIRLEDIKSIKGEADKVRSYQDDQVDQTIFIYDVTTDFQLKWIMPKPTEEEPNPEVHHISVFTEFEKDFSLSDLSLEEKVGQMIFAGIKGTDITNETKKIISTHQVGGIILFKDNLKNANQSVSLLNAIKQENTNNKVPLFLGVDEEGGRISRLPELTKLPTNEELGKRNDISLSYNIGKLLGKELSAFGFNLDFAPVLDINSNPDNPIIGDRSFGTDAELVSELGLQMMKGIQSEQVISVIKHFPGHGDTAVDSHKELPIIQKSLAELHALELIPFKHGVEQGAEVVMVGHILLPKIDSTYPASISGRIITDVLREQLGYEGIIITDDMTMKAILNNLEIGESAVSAVKAGNDIVLVAHNYANVKKAIDSIIKAIEDGEITEQRIDESVKRILSIKKKYNLSNKQIDGVNIEELNQSINKTLGR</sequence>
<comment type="caution">
    <text evidence="7">The sequence shown here is derived from an EMBL/GenBank/DDBJ whole genome shotgun (WGS) entry which is preliminary data.</text>
</comment>
<dbReference type="Pfam" id="PF14172">
    <property type="entry name" value="DUF4309"/>
    <property type="match status" value="1"/>
</dbReference>
<evidence type="ECO:0000256" key="1">
    <source>
        <dbReference type="ARBA" id="ARBA00001231"/>
    </source>
</evidence>
<dbReference type="GO" id="GO:0004563">
    <property type="term" value="F:beta-N-acetylhexosaminidase activity"/>
    <property type="evidence" value="ECO:0007669"/>
    <property type="project" value="UniProtKB-EC"/>
</dbReference>
<dbReference type="PANTHER" id="PTHR30480:SF13">
    <property type="entry name" value="BETA-HEXOSAMINIDASE"/>
    <property type="match status" value="1"/>
</dbReference>
<name>A0A9X3LAN5_9BACI</name>
<dbReference type="AlphaFoldDB" id="A0A9X3LAN5"/>
<dbReference type="InterPro" id="IPR019800">
    <property type="entry name" value="Glyco_hydro_3_AS"/>
</dbReference>
<dbReference type="Pfam" id="PF00933">
    <property type="entry name" value="Glyco_hydro_3"/>
    <property type="match status" value="1"/>
</dbReference>
<dbReference type="InterPro" id="IPR036962">
    <property type="entry name" value="Glyco_hydro_3_N_sf"/>
</dbReference>
<keyword evidence="5 7" id="KW-0326">Glycosidase</keyword>
<comment type="catalytic activity">
    <reaction evidence="1">
        <text>Hydrolysis of terminal non-reducing N-acetyl-D-hexosamine residues in N-acetyl-beta-D-hexosaminides.</text>
        <dbReference type="EC" id="3.2.1.52"/>
    </reaction>
</comment>
<dbReference type="SUPFAM" id="SSF51445">
    <property type="entry name" value="(Trans)glycosidases"/>
    <property type="match status" value="1"/>
</dbReference>
<evidence type="ECO:0000256" key="5">
    <source>
        <dbReference type="ARBA" id="ARBA00023295"/>
    </source>
</evidence>
<dbReference type="GO" id="GO:0005975">
    <property type="term" value="P:carbohydrate metabolic process"/>
    <property type="evidence" value="ECO:0007669"/>
    <property type="project" value="InterPro"/>
</dbReference>
<keyword evidence="4 7" id="KW-0378">Hydrolase</keyword>
<comment type="similarity">
    <text evidence="2">Belongs to the glycosyl hydrolase 3 family.</text>
</comment>
<dbReference type="Proteomes" id="UP001152172">
    <property type="component" value="Unassembled WGS sequence"/>
</dbReference>
<proteinExistence type="inferred from homology"/>
<dbReference type="NCBIfam" id="NF003740">
    <property type="entry name" value="PRK05337.1"/>
    <property type="match status" value="1"/>
</dbReference>
<evidence type="ECO:0000256" key="3">
    <source>
        <dbReference type="ARBA" id="ARBA00012663"/>
    </source>
</evidence>
<dbReference type="EC" id="3.2.1.52" evidence="3"/>
<protein>
    <recommendedName>
        <fullName evidence="3">beta-N-acetylhexosaminidase</fullName>
        <ecNumber evidence="3">3.2.1.52</ecNumber>
    </recommendedName>
</protein>
<gene>
    <name evidence="7" type="primary">nagZ</name>
    <name evidence="7" type="ORF">M9R61_14290</name>
</gene>
<evidence type="ECO:0000256" key="4">
    <source>
        <dbReference type="ARBA" id="ARBA00022801"/>
    </source>
</evidence>
<dbReference type="PROSITE" id="PS00775">
    <property type="entry name" value="GLYCOSYL_HYDROL_F3"/>
    <property type="match status" value="1"/>
</dbReference>
<dbReference type="InterPro" id="IPR050226">
    <property type="entry name" value="NagZ_Beta-hexosaminidase"/>
</dbReference>
<dbReference type="Gene3D" id="3.20.20.300">
    <property type="entry name" value="Glycoside hydrolase, family 3, N-terminal domain"/>
    <property type="match status" value="1"/>
</dbReference>
<dbReference type="InterPro" id="IPR017853">
    <property type="entry name" value="GH"/>
</dbReference>
<evidence type="ECO:0000313" key="8">
    <source>
        <dbReference type="Proteomes" id="UP001152172"/>
    </source>
</evidence>
<keyword evidence="8" id="KW-1185">Reference proteome</keyword>
<dbReference type="RefSeq" id="WP_269922623.1">
    <property type="nucleotide sequence ID" value="NZ_JAMKBI010000010.1"/>
</dbReference>
<organism evidence="7 8">
    <name type="scientific">Psychrobacillus psychrodurans</name>
    <dbReference type="NCBI Taxonomy" id="126157"/>
    <lineage>
        <taxon>Bacteria</taxon>
        <taxon>Bacillati</taxon>
        <taxon>Bacillota</taxon>
        <taxon>Bacilli</taxon>
        <taxon>Bacillales</taxon>
        <taxon>Bacillaceae</taxon>
        <taxon>Psychrobacillus</taxon>
    </lineage>
</organism>
<feature type="domain" description="Glycoside hydrolase family 3 N-terminal" evidence="6">
    <location>
        <begin position="195"/>
        <end position="514"/>
    </location>
</feature>
<dbReference type="InterPro" id="IPR001764">
    <property type="entry name" value="Glyco_hydro_3_N"/>
</dbReference>
<evidence type="ECO:0000259" key="6">
    <source>
        <dbReference type="Pfam" id="PF00933"/>
    </source>
</evidence>
<evidence type="ECO:0000313" key="7">
    <source>
        <dbReference type="EMBL" id="MCZ8534476.1"/>
    </source>
</evidence>
<dbReference type="InterPro" id="IPR025453">
    <property type="entry name" value="DUF4309"/>
</dbReference>
<reference evidence="7" key="1">
    <citation type="submission" date="2022-05" db="EMBL/GenBank/DDBJ databases">
        <authorList>
            <person name="Colautti A."/>
            <person name="Iacumin L."/>
        </authorList>
    </citation>
    <scope>NUCLEOTIDE SEQUENCE</scope>
    <source>
        <strain evidence="7">DSM 30747</strain>
    </source>
</reference>
<dbReference type="PANTHER" id="PTHR30480">
    <property type="entry name" value="BETA-HEXOSAMINIDASE-RELATED"/>
    <property type="match status" value="1"/>
</dbReference>
<dbReference type="EMBL" id="JAMKBI010000010">
    <property type="protein sequence ID" value="MCZ8534476.1"/>
    <property type="molecule type" value="Genomic_DNA"/>
</dbReference>
<evidence type="ECO:0000256" key="2">
    <source>
        <dbReference type="ARBA" id="ARBA00005336"/>
    </source>
</evidence>